<dbReference type="Proteomes" id="UP000481153">
    <property type="component" value="Unassembled WGS sequence"/>
</dbReference>
<evidence type="ECO:0000256" key="1">
    <source>
        <dbReference type="SAM" id="MobiDB-lite"/>
    </source>
</evidence>
<dbReference type="EMBL" id="VJMJ01000118">
    <property type="protein sequence ID" value="KAF0734060.1"/>
    <property type="molecule type" value="Genomic_DNA"/>
</dbReference>
<accession>A0A6G0X2D5</accession>
<sequence>MDQDGVYKLAIVGGGPAGVGVLVRAARLGYLPQLLSPAASKGVVLIHGGPVDNLGCGNLGEYIINSNTFAKSLVSSVLEEKPDLDPPESIHGTFLEELTQHAAAKRLMDAGNASIGLPELGKFLAALGSLARLEMLKYGATSTCLVNTMAVSVARVGEHCEITIKSVGGGDERVILADRVLLATGGHQAMPPELSNYRSKAFLSDYVLRESGRSELSAVLAKAKEKKVCIVGGSHSAFSVAWVLLHKMQKENAFGPKDITMLHRGPIRCYYATKKEAEADGVVVEKTDKCGSVNTFTGLREDAKALYHAITAGREPRVRLFQLKKQPCAVQTHAYEAATAIVWCCGYGTNTIPVTANGAELPLRRNGNGGALELDLKGHLMLSTGESIPWLLGIGVGFSLRAAFDEMRSETRADGVTVYHRRGATLVLAAIFGTQIYGTDCTTFEQMVEKCERRRKEERAPIQAAFSSNKESSKGPASTTREPSIVKRLSSAKLTDEPSYPPASTPTRIRLKPPEKALASQTKPRQLSLRVKPASKECEDAAPSIVRSLVATRQDDGKAMRRRTSLDDHALHLKIEPRSATSQAIGAQSCGKPKAVAGGAKDAIQRIRLERCSRVNGRPNQEDGVTAIPVVEL</sequence>
<feature type="compositionally biased region" description="Polar residues" evidence="1">
    <location>
        <begin position="465"/>
        <end position="482"/>
    </location>
</feature>
<dbReference type="InterPro" id="IPR023753">
    <property type="entry name" value="FAD/NAD-binding_dom"/>
</dbReference>
<feature type="region of interest" description="Disordered" evidence="1">
    <location>
        <begin position="458"/>
        <end position="535"/>
    </location>
</feature>
<dbReference type="PRINTS" id="PR00368">
    <property type="entry name" value="FADPNR"/>
</dbReference>
<reference evidence="3 4" key="1">
    <citation type="submission" date="2019-07" db="EMBL/GenBank/DDBJ databases">
        <title>Genomics analysis of Aphanomyces spp. identifies a new class of oomycete effector associated with host adaptation.</title>
        <authorList>
            <person name="Gaulin E."/>
        </authorList>
    </citation>
    <scope>NUCLEOTIDE SEQUENCE [LARGE SCALE GENOMIC DNA]</scope>
    <source>
        <strain evidence="3 4">ATCC 201684</strain>
    </source>
</reference>
<comment type="caution">
    <text evidence="3">The sequence shown here is derived from an EMBL/GenBank/DDBJ whole genome shotgun (WGS) entry which is preliminary data.</text>
</comment>
<proteinExistence type="predicted"/>
<feature type="domain" description="FAD/NAD(P)-binding" evidence="2">
    <location>
        <begin position="7"/>
        <end position="354"/>
    </location>
</feature>
<dbReference type="GO" id="GO:0016491">
    <property type="term" value="F:oxidoreductase activity"/>
    <property type="evidence" value="ECO:0007669"/>
    <property type="project" value="InterPro"/>
</dbReference>
<dbReference type="VEuPathDB" id="FungiDB:AeMF1_011225"/>
<dbReference type="Gene3D" id="3.50.50.60">
    <property type="entry name" value="FAD/NAD(P)-binding domain"/>
    <property type="match status" value="1"/>
</dbReference>
<evidence type="ECO:0000259" key="2">
    <source>
        <dbReference type="Pfam" id="PF07992"/>
    </source>
</evidence>
<dbReference type="InterPro" id="IPR036188">
    <property type="entry name" value="FAD/NAD-bd_sf"/>
</dbReference>
<dbReference type="Pfam" id="PF07992">
    <property type="entry name" value="Pyr_redox_2"/>
    <property type="match status" value="1"/>
</dbReference>
<dbReference type="SUPFAM" id="SSF51905">
    <property type="entry name" value="FAD/NAD(P)-binding domain"/>
    <property type="match status" value="1"/>
</dbReference>
<gene>
    <name evidence="3" type="ORF">Ae201684_009230</name>
</gene>
<evidence type="ECO:0000313" key="4">
    <source>
        <dbReference type="Proteomes" id="UP000481153"/>
    </source>
</evidence>
<dbReference type="AlphaFoldDB" id="A0A6G0X2D5"/>
<organism evidence="3 4">
    <name type="scientific">Aphanomyces euteiches</name>
    <dbReference type="NCBI Taxonomy" id="100861"/>
    <lineage>
        <taxon>Eukaryota</taxon>
        <taxon>Sar</taxon>
        <taxon>Stramenopiles</taxon>
        <taxon>Oomycota</taxon>
        <taxon>Saprolegniomycetes</taxon>
        <taxon>Saprolegniales</taxon>
        <taxon>Verrucalvaceae</taxon>
        <taxon>Aphanomyces</taxon>
    </lineage>
</organism>
<keyword evidence="4" id="KW-1185">Reference proteome</keyword>
<evidence type="ECO:0000313" key="3">
    <source>
        <dbReference type="EMBL" id="KAF0734060.1"/>
    </source>
</evidence>
<name>A0A6G0X2D5_9STRA</name>
<protein>
    <recommendedName>
        <fullName evidence="2">FAD/NAD(P)-binding domain-containing protein</fullName>
    </recommendedName>
</protein>